<feature type="region of interest" description="Disordered" evidence="2">
    <location>
        <begin position="1"/>
        <end position="27"/>
    </location>
</feature>
<dbReference type="Pfam" id="PF19064">
    <property type="entry name" value="DUF5760"/>
    <property type="match status" value="1"/>
</dbReference>
<proteinExistence type="predicted"/>
<dbReference type="EMBL" id="MK500401">
    <property type="protein sequence ID" value="QBK88857.1"/>
    <property type="molecule type" value="Genomic_DNA"/>
</dbReference>
<evidence type="ECO:0000313" key="3">
    <source>
        <dbReference type="EMBL" id="QBK88857.1"/>
    </source>
</evidence>
<gene>
    <name evidence="3" type="ORF">LCMiAC01_05390</name>
</gene>
<name>A0A481Z192_9VIRU</name>
<feature type="coiled-coil region" evidence="1">
    <location>
        <begin position="36"/>
        <end position="63"/>
    </location>
</feature>
<reference evidence="3" key="1">
    <citation type="journal article" date="2019" name="MBio">
        <title>Virus Genomes from Deep Sea Sediments Expand the Ocean Megavirome and Support Independent Origins of Viral Gigantism.</title>
        <authorList>
            <person name="Backstrom D."/>
            <person name="Yutin N."/>
            <person name="Jorgensen S.L."/>
            <person name="Dharamshi J."/>
            <person name="Homa F."/>
            <person name="Zaremba-Niedwiedzka K."/>
            <person name="Spang A."/>
            <person name="Wolf Y.I."/>
            <person name="Koonin E.V."/>
            <person name="Ettema T.J."/>
        </authorList>
    </citation>
    <scope>NUCLEOTIDE SEQUENCE</scope>
</reference>
<dbReference type="InterPro" id="IPR043918">
    <property type="entry name" value="DUF5760"/>
</dbReference>
<evidence type="ECO:0000256" key="1">
    <source>
        <dbReference type="SAM" id="Coils"/>
    </source>
</evidence>
<sequence length="153" mass="18192">MPQKKEDTDNEKVEEFQDNEEESQVPKEFKDHVIQFTKLHKIIKDKQKEIRELKAKSKIHEDGIIKHLDKEGVNIIDITDGKLIKNKSKTKLPLSTDIIENAIREKVKDETKVQEIMKLMKTMRPKKERKYLKRTFSRKKKIKKIIIDAKKKS</sequence>
<protein>
    <submittedName>
        <fullName evidence="3">Uncharacterized protein</fullName>
    </submittedName>
</protein>
<accession>A0A481Z192</accession>
<keyword evidence="1" id="KW-0175">Coiled coil</keyword>
<organism evidence="3">
    <name type="scientific">Mimivirus LCMiAC01</name>
    <dbReference type="NCBI Taxonomy" id="2506608"/>
    <lineage>
        <taxon>Viruses</taxon>
        <taxon>Varidnaviria</taxon>
        <taxon>Bamfordvirae</taxon>
        <taxon>Nucleocytoviricota</taxon>
        <taxon>Megaviricetes</taxon>
        <taxon>Imitervirales</taxon>
        <taxon>Mimiviridae</taxon>
        <taxon>Klosneuvirinae</taxon>
    </lineage>
</organism>
<evidence type="ECO:0000256" key="2">
    <source>
        <dbReference type="SAM" id="MobiDB-lite"/>
    </source>
</evidence>
<feature type="compositionally biased region" description="Basic and acidic residues" evidence="2">
    <location>
        <begin position="1"/>
        <end position="15"/>
    </location>
</feature>